<dbReference type="InterPro" id="IPR050336">
    <property type="entry name" value="Chromosome_partition/occlusion"/>
</dbReference>
<dbReference type="GO" id="GO:0005694">
    <property type="term" value="C:chromosome"/>
    <property type="evidence" value="ECO:0007669"/>
    <property type="project" value="TreeGrafter"/>
</dbReference>
<dbReference type="PANTHER" id="PTHR33375">
    <property type="entry name" value="CHROMOSOME-PARTITIONING PROTEIN PARB-RELATED"/>
    <property type="match status" value="1"/>
</dbReference>
<feature type="region of interest" description="Disordered" evidence="1">
    <location>
        <begin position="224"/>
        <end position="246"/>
    </location>
</feature>
<dbReference type="EMBL" id="CP049056">
    <property type="protein sequence ID" value="QIE57555.1"/>
    <property type="molecule type" value="Genomic_DNA"/>
</dbReference>
<dbReference type="AlphaFoldDB" id="A0A7M3T6C4"/>
<dbReference type="KEGG" id="hdh:G5B40_20150"/>
<gene>
    <name evidence="3" type="ORF">G5B40_20150</name>
</gene>
<dbReference type="SUPFAM" id="SSF110849">
    <property type="entry name" value="ParB/Sulfiredoxin"/>
    <property type="match status" value="1"/>
</dbReference>
<dbReference type="Pfam" id="PF02195">
    <property type="entry name" value="ParB_N"/>
    <property type="match status" value="1"/>
</dbReference>
<sequence>MTEPAAPRLIPLDEIDPNSLVRDRIAIDEAAMEELVRSIAAEGLRAPVEVFTLAAPRPPQRYGLVSGFRRLAAFRQLQTRTENPEFDAIPAWLREAESDAELHMRMVAENDIRRDITPWEKSRIAVQAAAYGHFSNTEDAVTRLYPAAAPMKRSRIRAIVHAVEALDGFLAEPWRLSERQCLRIAAAACREDYTECMQTALEESDSKSFESHWRLLEPILVEAETPPRRGDPAPSPGRPRRTLRPKQGLVIRREETREGYCLHFTGRMARGGLIEDVLDEIERMFAAV</sequence>
<evidence type="ECO:0000259" key="2">
    <source>
        <dbReference type="SMART" id="SM00470"/>
    </source>
</evidence>
<dbReference type="SMART" id="SM00470">
    <property type="entry name" value="ParB"/>
    <property type="match status" value="1"/>
</dbReference>
<dbReference type="Proteomes" id="UP000503336">
    <property type="component" value="Chromosome"/>
</dbReference>
<dbReference type="InterPro" id="IPR003115">
    <property type="entry name" value="ParB_N"/>
</dbReference>
<dbReference type="RefSeq" id="WP_165102698.1">
    <property type="nucleotide sequence ID" value="NZ_CP049056.1"/>
</dbReference>
<evidence type="ECO:0000313" key="4">
    <source>
        <dbReference type="Proteomes" id="UP000503336"/>
    </source>
</evidence>
<dbReference type="Gene3D" id="3.90.1530.30">
    <property type="match status" value="1"/>
</dbReference>
<evidence type="ECO:0000256" key="1">
    <source>
        <dbReference type="SAM" id="MobiDB-lite"/>
    </source>
</evidence>
<protein>
    <submittedName>
        <fullName evidence="3">ParB N-terminal domain-containing protein</fullName>
    </submittedName>
</protein>
<dbReference type="GO" id="GO:0007059">
    <property type="term" value="P:chromosome segregation"/>
    <property type="evidence" value="ECO:0007669"/>
    <property type="project" value="TreeGrafter"/>
</dbReference>
<name>A0A7M3T6C4_9RHOB</name>
<organism evidence="3 4">
    <name type="scientific">Pikeienuella piscinae</name>
    <dbReference type="NCBI Taxonomy" id="2748098"/>
    <lineage>
        <taxon>Bacteria</taxon>
        <taxon>Pseudomonadati</taxon>
        <taxon>Pseudomonadota</taxon>
        <taxon>Alphaproteobacteria</taxon>
        <taxon>Rhodobacterales</taxon>
        <taxon>Paracoccaceae</taxon>
        <taxon>Pikeienuella</taxon>
    </lineage>
</organism>
<feature type="domain" description="ParB-like N-terminal" evidence="2">
    <location>
        <begin position="8"/>
        <end position="112"/>
    </location>
</feature>
<accession>A0A7M3T6C4</accession>
<dbReference type="InterPro" id="IPR036086">
    <property type="entry name" value="ParB/Sulfiredoxin_sf"/>
</dbReference>
<proteinExistence type="predicted"/>
<reference evidence="3 4" key="1">
    <citation type="submission" date="2020-02" db="EMBL/GenBank/DDBJ databases">
        <title>complete genome sequence of Rhodobacteraceae bacterium.</title>
        <authorList>
            <person name="Park J."/>
            <person name="Kim Y.-S."/>
            <person name="Kim K.-H."/>
        </authorList>
    </citation>
    <scope>NUCLEOTIDE SEQUENCE [LARGE SCALE GENOMIC DNA]</scope>
    <source>
        <strain evidence="3 4">RR4-56</strain>
    </source>
</reference>
<evidence type="ECO:0000313" key="3">
    <source>
        <dbReference type="EMBL" id="QIE57555.1"/>
    </source>
</evidence>
<keyword evidence="4" id="KW-1185">Reference proteome</keyword>
<dbReference type="PANTHER" id="PTHR33375:SF1">
    <property type="entry name" value="CHROMOSOME-PARTITIONING PROTEIN PARB-RELATED"/>
    <property type="match status" value="1"/>
</dbReference>